<name>A0ABD1APX5_CARAN</name>
<gene>
    <name evidence="1" type="ORF">V5N11_020208</name>
</gene>
<accession>A0ABD1APX5</accession>
<proteinExistence type="predicted"/>
<comment type="caution">
    <text evidence="1">The sequence shown here is derived from an EMBL/GenBank/DDBJ whole genome shotgun (WGS) entry which is preliminary data.</text>
</comment>
<sequence length="123" mass="14824">MNMKRCIIIHFDYRGYYSNTGGGYMEWIQSKDRIYTLMMKTSVEDVTYSELVHSICKKMKRDEDVTRLKLSYTPKVNHKHRPSIIEDDEELCAYIMTCPHDQSWSFFMLSLQKMLHKIWSLRK</sequence>
<dbReference type="AlphaFoldDB" id="A0ABD1APX5"/>
<keyword evidence="2" id="KW-1185">Reference proteome</keyword>
<organism evidence="1 2">
    <name type="scientific">Cardamine amara subsp. amara</name>
    <dbReference type="NCBI Taxonomy" id="228776"/>
    <lineage>
        <taxon>Eukaryota</taxon>
        <taxon>Viridiplantae</taxon>
        <taxon>Streptophyta</taxon>
        <taxon>Embryophyta</taxon>
        <taxon>Tracheophyta</taxon>
        <taxon>Spermatophyta</taxon>
        <taxon>Magnoliopsida</taxon>
        <taxon>eudicotyledons</taxon>
        <taxon>Gunneridae</taxon>
        <taxon>Pentapetalae</taxon>
        <taxon>rosids</taxon>
        <taxon>malvids</taxon>
        <taxon>Brassicales</taxon>
        <taxon>Brassicaceae</taxon>
        <taxon>Cardamineae</taxon>
        <taxon>Cardamine</taxon>
    </lineage>
</organism>
<reference evidence="1 2" key="1">
    <citation type="submission" date="2024-04" db="EMBL/GenBank/DDBJ databases">
        <title>Genome assembly C_amara_ONT_v2.</title>
        <authorList>
            <person name="Yant L."/>
            <person name="Moore C."/>
            <person name="Slenker M."/>
        </authorList>
    </citation>
    <scope>NUCLEOTIDE SEQUENCE [LARGE SCALE GENOMIC DNA]</scope>
    <source>
        <tissue evidence="1">Leaf</tissue>
    </source>
</reference>
<evidence type="ECO:0000313" key="2">
    <source>
        <dbReference type="Proteomes" id="UP001558713"/>
    </source>
</evidence>
<evidence type="ECO:0000313" key="1">
    <source>
        <dbReference type="EMBL" id="KAL1208418.1"/>
    </source>
</evidence>
<dbReference type="EMBL" id="JBANAX010000449">
    <property type="protein sequence ID" value="KAL1208418.1"/>
    <property type="molecule type" value="Genomic_DNA"/>
</dbReference>
<evidence type="ECO:0008006" key="3">
    <source>
        <dbReference type="Google" id="ProtNLM"/>
    </source>
</evidence>
<protein>
    <recommendedName>
        <fullName evidence="3">MULE transposase N-terminal all-beta domain-containing protein</fullName>
    </recommendedName>
</protein>
<dbReference type="Proteomes" id="UP001558713">
    <property type="component" value="Unassembled WGS sequence"/>
</dbReference>